<dbReference type="Pfam" id="PF00501">
    <property type="entry name" value="AMP-binding"/>
    <property type="match status" value="1"/>
</dbReference>
<dbReference type="InterPro" id="IPR029058">
    <property type="entry name" value="AB_hydrolase_fold"/>
</dbReference>
<reference evidence="4" key="1">
    <citation type="submission" date="2020-01" db="EMBL/GenBank/DDBJ databases">
        <title>Insect and environment-associated Actinomycetes.</title>
        <authorList>
            <person name="Currrie C."/>
            <person name="Chevrette M."/>
            <person name="Carlson C."/>
            <person name="Stubbendieck R."/>
            <person name="Wendt-Pienkowski E."/>
        </authorList>
    </citation>
    <scope>NUCLEOTIDE SEQUENCE</scope>
    <source>
        <strain evidence="4">SID7499</strain>
    </source>
</reference>
<dbReference type="SUPFAM" id="SSF56801">
    <property type="entry name" value="Acetyl-CoA synthetase-like"/>
    <property type="match status" value="1"/>
</dbReference>
<dbReference type="PANTHER" id="PTHR45527:SF1">
    <property type="entry name" value="FATTY ACID SYNTHASE"/>
    <property type="match status" value="1"/>
</dbReference>
<keyword evidence="1" id="KW-0596">Phosphopantetheine</keyword>
<accession>A0A6G3X6Q8</accession>
<evidence type="ECO:0000256" key="1">
    <source>
        <dbReference type="ARBA" id="ARBA00022450"/>
    </source>
</evidence>
<keyword evidence="2" id="KW-0597">Phosphoprotein</keyword>
<comment type="caution">
    <text evidence="4">The sequence shown here is derived from an EMBL/GenBank/DDBJ whole genome shotgun (WGS) entry which is preliminary data.</text>
</comment>
<dbReference type="Gene3D" id="3.40.50.12780">
    <property type="entry name" value="N-terminal domain of ligase-like"/>
    <property type="match status" value="1"/>
</dbReference>
<evidence type="ECO:0000256" key="2">
    <source>
        <dbReference type="ARBA" id="ARBA00022553"/>
    </source>
</evidence>
<protein>
    <submittedName>
        <fullName evidence="4">Amino acid adenylation domain-containing protein</fullName>
    </submittedName>
</protein>
<dbReference type="EMBL" id="JAAGMN010004511">
    <property type="protein sequence ID" value="NEE13353.1"/>
    <property type="molecule type" value="Genomic_DNA"/>
</dbReference>
<dbReference type="PANTHER" id="PTHR45527">
    <property type="entry name" value="NONRIBOSOMAL PEPTIDE SYNTHETASE"/>
    <property type="match status" value="1"/>
</dbReference>
<dbReference type="Gene3D" id="3.30.300.30">
    <property type="match status" value="1"/>
</dbReference>
<dbReference type="GO" id="GO:0043041">
    <property type="term" value="P:amino acid activation for nonribosomal peptide biosynthetic process"/>
    <property type="evidence" value="ECO:0007669"/>
    <property type="project" value="TreeGrafter"/>
</dbReference>
<dbReference type="AlphaFoldDB" id="A0A6G3X6Q8"/>
<dbReference type="GO" id="GO:0044550">
    <property type="term" value="P:secondary metabolite biosynthetic process"/>
    <property type="evidence" value="ECO:0007669"/>
    <property type="project" value="TreeGrafter"/>
</dbReference>
<sequence>MYGITETTVHVTTHDLAPGALVPGVSPVGRAIDDLRIHLLDRHLRPVPPGVTGELYVAGAGLSRGYRGRHPLTAERFVADPFGAPGARMYRSGDLGRWSGEGTLHYLGRADSQVSLRGFRIETAEIETVLCDTGGARSAAVLLREDLPTGPGLVAYTTGGVPAVDLRAACAARLPAYMVPTAFVGLDRLPLTANGKLDRTALSLPDADADDPRTGRAPRTAHERLVARLYGEVLGRAPVAVDEDFFALGGHSL</sequence>
<evidence type="ECO:0000259" key="3">
    <source>
        <dbReference type="PROSITE" id="PS50075"/>
    </source>
</evidence>
<proteinExistence type="predicted"/>
<dbReference type="Gene3D" id="3.40.50.1820">
    <property type="entry name" value="alpha/beta hydrolase"/>
    <property type="match status" value="1"/>
</dbReference>
<dbReference type="InterPro" id="IPR000873">
    <property type="entry name" value="AMP-dep_synth/lig_dom"/>
</dbReference>
<dbReference type="InterPro" id="IPR042099">
    <property type="entry name" value="ANL_N_sf"/>
</dbReference>
<dbReference type="Pfam" id="PF13193">
    <property type="entry name" value="AMP-binding_C"/>
    <property type="match status" value="1"/>
</dbReference>
<dbReference type="InterPro" id="IPR025110">
    <property type="entry name" value="AMP-bd_C"/>
</dbReference>
<name>A0A6G3X6Q8_9ACTN</name>
<gene>
    <name evidence="4" type="ORF">G3M58_43735</name>
</gene>
<evidence type="ECO:0000313" key="4">
    <source>
        <dbReference type="EMBL" id="NEE13353.1"/>
    </source>
</evidence>
<dbReference type="InterPro" id="IPR045851">
    <property type="entry name" value="AMP-bd_C_sf"/>
</dbReference>
<dbReference type="PROSITE" id="PS50075">
    <property type="entry name" value="CARRIER"/>
    <property type="match status" value="1"/>
</dbReference>
<dbReference type="GO" id="GO:0005829">
    <property type="term" value="C:cytosol"/>
    <property type="evidence" value="ECO:0007669"/>
    <property type="project" value="TreeGrafter"/>
</dbReference>
<dbReference type="FunFam" id="2.30.38.10:FF:000001">
    <property type="entry name" value="Non-ribosomal peptide synthetase PvdI"/>
    <property type="match status" value="1"/>
</dbReference>
<dbReference type="InterPro" id="IPR009081">
    <property type="entry name" value="PP-bd_ACP"/>
</dbReference>
<organism evidence="4">
    <name type="scientific">Streptomyces sp. SID7499</name>
    <dbReference type="NCBI Taxonomy" id="2706086"/>
    <lineage>
        <taxon>Bacteria</taxon>
        <taxon>Bacillati</taxon>
        <taxon>Actinomycetota</taxon>
        <taxon>Actinomycetes</taxon>
        <taxon>Kitasatosporales</taxon>
        <taxon>Streptomycetaceae</taxon>
        <taxon>Streptomyces</taxon>
    </lineage>
</organism>
<feature type="non-terminal residue" evidence="4">
    <location>
        <position position="1"/>
    </location>
</feature>
<feature type="domain" description="Carrier" evidence="3">
    <location>
        <begin position="217"/>
        <end position="253"/>
    </location>
</feature>
<dbReference type="GO" id="GO:0031177">
    <property type="term" value="F:phosphopantetheine binding"/>
    <property type="evidence" value="ECO:0007669"/>
    <property type="project" value="TreeGrafter"/>
</dbReference>
<feature type="non-terminal residue" evidence="4">
    <location>
        <position position="253"/>
    </location>
</feature>